<dbReference type="PROSITE" id="PS51294">
    <property type="entry name" value="HTH_MYB"/>
    <property type="match status" value="2"/>
</dbReference>
<dbReference type="CDD" id="cd00167">
    <property type="entry name" value="SANT"/>
    <property type="match status" value="2"/>
</dbReference>
<evidence type="ECO:0000256" key="5">
    <source>
        <dbReference type="ARBA" id="ARBA00023163"/>
    </source>
</evidence>
<evidence type="ECO:0000256" key="3">
    <source>
        <dbReference type="ARBA" id="ARBA00023015"/>
    </source>
</evidence>
<keyword evidence="3" id="KW-0805">Transcription regulation</keyword>
<evidence type="ECO:0000256" key="4">
    <source>
        <dbReference type="ARBA" id="ARBA00023125"/>
    </source>
</evidence>
<reference evidence="10" key="1">
    <citation type="journal article" date="2020" name="PeerJ">
        <title>The R2R3-MYB transcription factor family in Taxus chinensis: Identification, characterization, expression profiling and posttranscriptional regulation analysis.</title>
        <authorList>
            <person name="Hu X."/>
            <person name="Zhang L."/>
            <person name="Shao F."/>
            <person name="Qiu D."/>
            <person name="Wilson I.W."/>
        </authorList>
    </citation>
    <scope>NUCLEOTIDE SEQUENCE</scope>
</reference>
<sequence length="403" mass="45374">MLQEKEMGRRHVCCHKQKLKKGLWSPEEDEKLMCYITKYGHGRWSSVPKLAGLERCGKSCRLRWINYLRPDLKRGTFSSHEENLIIELHAALGNRWSQIATRLPGRTDNEIKNFWNSCIKKKLKEKGIDPSTHKSISEVAGASEDKSADNQQASSKAEELGANQDDRVRVNPTANNSSAFLHNEISGLNSFSHKSVSKGYNGSKSPNKLADGASSSNPHVWLFQGSTHPQIYGPMGIFNANQAEHSTIYKPINSEYTAYNNPMLSYSSLITAPYQATPRTSTRFSSLLSDRALPIQEESSHELIQHCDNHGQFWDSGEKNQSLMQPKLNSLEGSLKWSDLKWSDLFLSQTYDSTGKDHKGNNGVHWQLQESPNVIYEKPNPPLQHSNVSSDQLQHIASVLDQI</sequence>
<dbReference type="InterPro" id="IPR051953">
    <property type="entry name" value="Plant_SW-associated_TFs"/>
</dbReference>
<feature type="region of interest" description="Disordered" evidence="7">
    <location>
        <begin position="129"/>
        <end position="173"/>
    </location>
</feature>
<keyword evidence="5" id="KW-0804">Transcription</keyword>
<keyword evidence="6" id="KW-0539">Nucleus</keyword>
<dbReference type="GO" id="GO:0005634">
    <property type="term" value="C:nucleus"/>
    <property type="evidence" value="ECO:0007669"/>
    <property type="project" value="UniProtKB-SubCell"/>
</dbReference>
<feature type="compositionally biased region" description="Basic and acidic residues" evidence="7">
    <location>
        <begin position="156"/>
        <end position="169"/>
    </location>
</feature>
<feature type="domain" description="HTH myb-type" evidence="9">
    <location>
        <begin position="16"/>
        <end position="72"/>
    </location>
</feature>
<dbReference type="SUPFAM" id="SSF46689">
    <property type="entry name" value="Homeodomain-like"/>
    <property type="match status" value="1"/>
</dbReference>
<proteinExistence type="evidence at transcript level"/>
<dbReference type="InterPro" id="IPR009057">
    <property type="entry name" value="Homeodomain-like_sf"/>
</dbReference>
<organism evidence="10">
    <name type="scientific">Taxus chinensis</name>
    <name type="common">Chinese yew</name>
    <name type="synonym">Taxus wallichiana var. chinensis</name>
    <dbReference type="NCBI Taxonomy" id="29808"/>
    <lineage>
        <taxon>Eukaryota</taxon>
        <taxon>Viridiplantae</taxon>
        <taxon>Streptophyta</taxon>
        <taxon>Embryophyta</taxon>
        <taxon>Tracheophyta</taxon>
        <taxon>Spermatophyta</taxon>
        <taxon>Pinopsida</taxon>
        <taxon>Pinidae</taxon>
        <taxon>Conifers II</taxon>
        <taxon>Cupressales</taxon>
        <taxon>Taxaceae</taxon>
        <taxon>Taxus</taxon>
    </lineage>
</organism>
<dbReference type="PANTHER" id="PTHR47997">
    <property type="entry name" value="MYB DOMAIN PROTEIN 55"/>
    <property type="match status" value="1"/>
</dbReference>
<dbReference type="InterPro" id="IPR001005">
    <property type="entry name" value="SANT/Myb"/>
</dbReference>
<feature type="domain" description="HTH myb-type" evidence="9">
    <location>
        <begin position="73"/>
        <end position="123"/>
    </location>
</feature>
<dbReference type="FunFam" id="1.10.10.60:FF:000158">
    <property type="entry name" value="MYB transcription factor"/>
    <property type="match status" value="1"/>
</dbReference>
<dbReference type="GO" id="GO:0000976">
    <property type="term" value="F:transcription cis-regulatory region binding"/>
    <property type="evidence" value="ECO:0007669"/>
    <property type="project" value="UniProtKB-ARBA"/>
</dbReference>
<accession>A0A6B9QQZ3</accession>
<dbReference type="Pfam" id="PF00249">
    <property type="entry name" value="Myb_DNA-binding"/>
    <property type="match status" value="2"/>
</dbReference>
<keyword evidence="2" id="KW-0677">Repeat</keyword>
<evidence type="ECO:0000259" key="9">
    <source>
        <dbReference type="PROSITE" id="PS51294"/>
    </source>
</evidence>
<dbReference type="FunFam" id="1.10.10.60:FF:000394">
    <property type="entry name" value="MYB transcription factor"/>
    <property type="match status" value="1"/>
</dbReference>
<evidence type="ECO:0000259" key="8">
    <source>
        <dbReference type="PROSITE" id="PS50090"/>
    </source>
</evidence>
<dbReference type="PROSITE" id="PS50090">
    <property type="entry name" value="MYB_LIKE"/>
    <property type="match status" value="2"/>
</dbReference>
<keyword evidence="4" id="KW-0238">DNA-binding</keyword>
<dbReference type="InterPro" id="IPR017930">
    <property type="entry name" value="Myb_dom"/>
</dbReference>
<comment type="subcellular location">
    <subcellularLocation>
        <location evidence="1">Nucleus</location>
    </subcellularLocation>
</comment>
<dbReference type="Gene3D" id="1.10.10.60">
    <property type="entry name" value="Homeodomain-like"/>
    <property type="match status" value="2"/>
</dbReference>
<dbReference type="AlphaFoldDB" id="A0A6B9QQZ3"/>
<feature type="domain" description="Myb-like" evidence="8">
    <location>
        <begin position="69"/>
        <end position="119"/>
    </location>
</feature>
<dbReference type="EMBL" id="MN906738">
    <property type="protein sequence ID" value="QHG11491.1"/>
    <property type="molecule type" value="mRNA"/>
</dbReference>
<evidence type="ECO:0000256" key="1">
    <source>
        <dbReference type="ARBA" id="ARBA00004123"/>
    </source>
</evidence>
<dbReference type="PANTHER" id="PTHR47997:SF75">
    <property type="entry name" value="MYB DOMAIN PROTEIN 55"/>
    <property type="match status" value="1"/>
</dbReference>
<dbReference type="SMART" id="SM00717">
    <property type="entry name" value="SANT"/>
    <property type="match status" value="2"/>
</dbReference>
<evidence type="ECO:0000313" key="10">
    <source>
        <dbReference type="EMBL" id="QHG11491.1"/>
    </source>
</evidence>
<evidence type="ECO:0000256" key="6">
    <source>
        <dbReference type="ARBA" id="ARBA00023242"/>
    </source>
</evidence>
<feature type="domain" description="Myb-like" evidence="8">
    <location>
        <begin position="16"/>
        <end position="68"/>
    </location>
</feature>
<evidence type="ECO:0000256" key="2">
    <source>
        <dbReference type="ARBA" id="ARBA00022737"/>
    </source>
</evidence>
<name>A0A6B9QQZ3_TAXCH</name>
<evidence type="ECO:0000256" key="7">
    <source>
        <dbReference type="SAM" id="MobiDB-lite"/>
    </source>
</evidence>
<protein>
    <submittedName>
        <fullName evidence="10">R2R3-MYB transcription factor 63</fullName>
    </submittedName>
</protein>